<dbReference type="InterPro" id="IPR003501">
    <property type="entry name" value="PTS_EIIB_2/3"/>
</dbReference>
<keyword evidence="2" id="KW-0597">Phosphoprotein</keyword>
<dbReference type="InterPro" id="IPR051819">
    <property type="entry name" value="PTS_sugar-specific_EIIB"/>
</dbReference>
<keyword evidence="4" id="KW-0808">Transferase</keyword>
<gene>
    <name evidence="9" type="ORF">JIR001_03380</name>
</gene>
<organism evidence="9 10">
    <name type="scientific">Polycladomyces abyssicola</name>
    <dbReference type="NCBI Taxonomy" id="1125966"/>
    <lineage>
        <taxon>Bacteria</taxon>
        <taxon>Bacillati</taxon>
        <taxon>Bacillota</taxon>
        <taxon>Bacilli</taxon>
        <taxon>Bacillales</taxon>
        <taxon>Thermoactinomycetaceae</taxon>
        <taxon>Polycladomyces</taxon>
    </lineage>
</organism>
<reference evidence="9" key="1">
    <citation type="journal article" date="2013" name="Int. J. Syst. Evol. Microbiol.">
        <title>Polycladomyces abyssicola gen. nov., sp. nov., a thermophilic filamentous bacterium isolated from hemipelagic sediment.</title>
        <authorList>
            <person name="Tsubouchi T."/>
            <person name="Shimane Y."/>
            <person name="Mori K."/>
            <person name="Usui K."/>
            <person name="Hiraki T."/>
            <person name="Tame A."/>
            <person name="Uematsu K."/>
            <person name="Maruyama T."/>
            <person name="Hatada Y."/>
        </authorList>
    </citation>
    <scope>NUCLEOTIDE SEQUENCE</scope>
    <source>
        <strain evidence="9">JIR-001</strain>
    </source>
</reference>
<dbReference type="PROSITE" id="PS51100">
    <property type="entry name" value="PTS_EIIB_TYPE_3"/>
    <property type="match status" value="1"/>
</dbReference>
<evidence type="ECO:0000256" key="6">
    <source>
        <dbReference type="ARBA" id="ARBA00022777"/>
    </source>
</evidence>
<evidence type="ECO:0000259" key="8">
    <source>
        <dbReference type="PROSITE" id="PS51100"/>
    </source>
</evidence>
<dbReference type="PANTHER" id="PTHR34581">
    <property type="entry name" value="PTS SYSTEM N,N'-DIACETYLCHITOBIOSE-SPECIFIC EIIB COMPONENT"/>
    <property type="match status" value="1"/>
</dbReference>
<dbReference type="KEGG" id="pabs:JIR001_03380"/>
<dbReference type="InterPro" id="IPR036095">
    <property type="entry name" value="PTS_EIIB-like_sf"/>
</dbReference>
<evidence type="ECO:0000256" key="5">
    <source>
        <dbReference type="ARBA" id="ARBA00022683"/>
    </source>
</evidence>
<dbReference type="EMBL" id="AP024601">
    <property type="protein sequence ID" value="BCU80555.1"/>
    <property type="molecule type" value="Genomic_DNA"/>
</dbReference>
<evidence type="ECO:0000256" key="1">
    <source>
        <dbReference type="ARBA" id="ARBA00022448"/>
    </source>
</evidence>
<evidence type="ECO:0000256" key="7">
    <source>
        <dbReference type="PROSITE-ProRule" id="PRU00423"/>
    </source>
</evidence>
<evidence type="ECO:0000313" key="10">
    <source>
        <dbReference type="Proteomes" id="UP000677436"/>
    </source>
</evidence>
<dbReference type="Pfam" id="PF02302">
    <property type="entry name" value="PTS_IIB"/>
    <property type="match status" value="1"/>
</dbReference>
<dbReference type="PANTHER" id="PTHR34581:SF2">
    <property type="entry name" value="PTS SYSTEM N,N'-DIACETYLCHITOBIOSE-SPECIFIC EIIB COMPONENT"/>
    <property type="match status" value="1"/>
</dbReference>
<dbReference type="AlphaFoldDB" id="A0A8D5UCF6"/>
<dbReference type="Proteomes" id="UP000677436">
    <property type="component" value="Chromosome"/>
</dbReference>
<name>A0A8D5UCF6_9BACL</name>
<sequence length="102" mass="10945">MRILLCCSGGMSTSLLAERMEQAARDQGLTVDIQSVGVHEFAAVVRKFDVVLLGPQIRHRWAHLKSIADANGVPIALLDPVAYGMIDGQQALKQALACLSTS</sequence>
<dbReference type="Gene3D" id="3.40.50.2300">
    <property type="match status" value="1"/>
</dbReference>
<keyword evidence="5" id="KW-0598">Phosphotransferase system</keyword>
<keyword evidence="10" id="KW-1185">Reference proteome</keyword>
<keyword evidence="1" id="KW-0813">Transport</keyword>
<evidence type="ECO:0000313" key="9">
    <source>
        <dbReference type="EMBL" id="BCU80555.1"/>
    </source>
</evidence>
<evidence type="ECO:0000256" key="2">
    <source>
        <dbReference type="ARBA" id="ARBA00022553"/>
    </source>
</evidence>
<feature type="modified residue" description="Phosphocysteine; by EIIA" evidence="7">
    <location>
        <position position="7"/>
    </location>
</feature>
<accession>A0A8D5UCF6</accession>
<dbReference type="CDD" id="cd05564">
    <property type="entry name" value="PTS_IIB_chitobiose_lichenan"/>
    <property type="match status" value="1"/>
</dbReference>
<reference evidence="9" key="2">
    <citation type="journal article" date="2021" name="Microbiol. Resour. Announc.">
        <title>Complete Genome Sequence of Polycladomyces abyssicola JIR-001T, Isolated from Hemipelagic Sediment in Deep Seawater.</title>
        <authorList>
            <person name="Tsubouchi T."/>
            <person name="Kaneko Y."/>
        </authorList>
    </citation>
    <scope>NUCLEOTIDE SEQUENCE</scope>
    <source>
        <strain evidence="9">JIR-001</strain>
    </source>
</reference>
<keyword evidence="6" id="KW-0418">Kinase</keyword>
<feature type="domain" description="PTS EIIB type-3" evidence="8">
    <location>
        <begin position="1"/>
        <end position="102"/>
    </location>
</feature>
<dbReference type="GO" id="GO:0009401">
    <property type="term" value="P:phosphoenolpyruvate-dependent sugar phosphotransferase system"/>
    <property type="evidence" value="ECO:0007669"/>
    <property type="project" value="UniProtKB-KW"/>
</dbReference>
<evidence type="ECO:0000256" key="4">
    <source>
        <dbReference type="ARBA" id="ARBA00022679"/>
    </source>
</evidence>
<dbReference type="GO" id="GO:0008982">
    <property type="term" value="F:protein-N(PI)-phosphohistidine-sugar phosphotransferase activity"/>
    <property type="evidence" value="ECO:0007669"/>
    <property type="project" value="InterPro"/>
</dbReference>
<proteinExistence type="predicted"/>
<protein>
    <submittedName>
        <fullName evidence="9">PTS sugar transporter subunit IIB</fullName>
    </submittedName>
</protein>
<dbReference type="SUPFAM" id="SSF52794">
    <property type="entry name" value="PTS system IIB component-like"/>
    <property type="match status" value="1"/>
</dbReference>
<dbReference type="RefSeq" id="WP_212773918.1">
    <property type="nucleotide sequence ID" value="NZ_AP024601.1"/>
</dbReference>
<evidence type="ECO:0000256" key="3">
    <source>
        <dbReference type="ARBA" id="ARBA00022597"/>
    </source>
</evidence>
<keyword evidence="3 9" id="KW-0762">Sugar transport</keyword>
<dbReference type="GO" id="GO:0016301">
    <property type="term" value="F:kinase activity"/>
    <property type="evidence" value="ECO:0007669"/>
    <property type="project" value="UniProtKB-KW"/>
</dbReference>
<dbReference type="InterPro" id="IPR013012">
    <property type="entry name" value="PTS_EIIB_3"/>
</dbReference>